<evidence type="ECO:0000256" key="2">
    <source>
        <dbReference type="SAM" id="Phobius"/>
    </source>
</evidence>
<proteinExistence type="predicted"/>
<dbReference type="EMBL" id="WTPX01000235">
    <property type="protein sequence ID" value="NNJ27934.1"/>
    <property type="molecule type" value="Genomic_DNA"/>
</dbReference>
<organism evidence="4 5">
    <name type="scientific">Alienimonas chondri</name>
    <dbReference type="NCBI Taxonomy" id="2681879"/>
    <lineage>
        <taxon>Bacteria</taxon>
        <taxon>Pseudomonadati</taxon>
        <taxon>Planctomycetota</taxon>
        <taxon>Planctomycetia</taxon>
        <taxon>Planctomycetales</taxon>
        <taxon>Planctomycetaceae</taxon>
        <taxon>Alienimonas</taxon>
    </lineage>
</organism>
<evidence type="ECO:0000313" key="5">
    <source>
        <dbReference type="Proteomes" id="UP000609651"/>
    </source>
</evidence>
<reference evidence="4 5" key="1">
    <citation type="journal article" date="2020" name="Syst. Appl. Microbiol.">
        <title>Alienimonas chondri sp. nov., a novel planctomycete isolated from the biofilm of the red alga Chondrus crispus.</title>
        <authorList>
            <person name="Vitorino I."/>
            <person name="Albuquerque L."/>
            <person name="Wiegand S."/>
            <person name="Kallscheuer N."/>
            <person name="da Costa M.S."/>
            <person name="Lobo-da-Cunha A."/>
            <person name="Jogler C."/>
            <person name="Lage O.M."/>
        </authorList>
    </citation>
    <scope>NUCLEOTIDE SEQUENCE [LARGE SCALE GENOMIC DNA]</scope>
    <source>
        <strain evidence="4 5">LzC2</strain>
    </source>
</reference>
<feature type="transmembrane region" description="Helical" evidence="2">
    <location>
        <begin position="77"/>
        <end position="94"/>
    </location>
</feature>
<accession>A0ABX1VJL4</accession>
<evidence type="ECO:0000256" key="1">
    <source>
        <dbReference type="SAM" id="MobiDB-lite"/>
    </source>
</evidence>
<feature type="domain" description="POPDC1-3" evidence="3">
    <location>
        <begin position="28"/>
        <end position="117"/>
    </location>
</feature>
<keyword evidence="2" id="KW-0472">Membrane</keyword>
<keyword evidence="2" id="KW-1133">Transmembrane helix</keyword>
<dbReference type="Pfam" id="PF04831">
    <property type="entry name" value="POPDC1-3"/>
    <property type="match status" value="1"/>
</dbReference>
<dbReference type="Proteomes" id="UP000609651">
    <property type="component" value="Unassembled WGS sequence"/>
</dbReference>
<feature type="region of interest" description="Disordered" evidence="1">
    <location>
        <begin position="204"/>
        <end position="266"/>
    </location>
</feature>
<name>A0ABX1VJL4_9PLAN</name>
<feature type="transmembrane region" description="Helical" evidence="2">
    <location>
        <begin position="48"/>
        <end position="71"/>
    </location>
</feature>
<protein>
    <recommendedName>
        <fullName evidence="3">POPDC1-3 domain-containing protein</fullName>
    </recommendedName>
</protein>
<comment type="caution">
    <text evidence="4">The sequence shown here is derived from an EMBL/GenBank/DDBJ whole genome shotgun (WGS) entry which is preliminary data.</text>
</comment>
<gene>
    <name evidence="4" type="ORF">LzC2_40450</name>
</gene>
<keyword evidence="2" id="KW-0812">Transmembrane</keyword>
<dbReference type="InterPro" id="IPR055272">
    <property type="entry name" value="POPDC1-3_dom"/>
</dbReference>
<sequence>MLPSSSPLLPPPVCPPLPHPLDDASTADLCIHAANICYLASYLTRDMLWLRILTCVGMVLSIVFFTCGSAVLLGPTGWLATFLVINVVQILRLLRYRERVQLNAEEAALSEQAFEHLNREELADLLTRSVRVGTRQLQPADPTELTEGALSEDEIVLRDMAFANLSRGDLLNLVTRRFHGTAYSLTPSRVRSWTQRRKRLSEWVAKRTGRQEDPTDSGTAVQPAPVDDDPAGVETLVPGDLDEAGIETLVPGEGQSILGSIDSDRR</sequence>
<evidence type="ECO:0000259" key="3">
    <source>
        <dbReference type="Pfam" id="PF04831"/>
    </source>
</evidence>
<evidence type="ECO:0000313" key="4">
    <source>
        <dbReference type="EMBL" id="NNJ27934.1"/>
    </source>
</evidence>
<keyword evidence="5" id="KW-1185">Reference proteome</keyword>
<feature type="compositionally biased region" description="Basic and acidic residues" evidence="1">
    <location>
        <begin position="204"/>
        <end position="213"/>
    </location>
</feature>